<evidence type="ECO:0000313" key="1">
    <source>
        <dbReference type="EMBL" id="BAC91235.1"/>
    </source>
</evidence>
<dbReference type="Pfam" id="PF10722">
    <property type="entry name" value="YbjN"/>
    <property type="match status" value="1"/>
</dbReference>
<dbReference type="STRING" id="251221.gene:10760804"/>
<dbReference type="OrthoDB" id="424058at2"/>
<dbReference type="EMBL" id="BA000045">
    <property type="protein sequence ID" value="BAC91235.1"/>
    <property type="molecule type" value="Genomic_DNA"/>
</dbReference>
<accession>Q7NG79</accession>
<dbReference type="Proteomes" id="UP000000557">
    <property type="component" value="Chromosome"/>
</dbReference>
<name>Q7NG79_GLOVI</name>
<dbReference type="InParanoid" id="Q7NG79"/>
<dbReference type="eggNOG" id="ENOG50314XV">
    <property type="taxonomic scope" value="Bacteria"/>
</dbReference>
<dbReference type="EnsemblBacteria" id="BAC91235">
    <property type="protein sequence ID" value="BAC91235"/>
    <property type="gene ID" value="BAC91235"/>
</dbReference>
<reference evidence="1 2" key="1">
    <citation type="journal article" date="2003" name="DNA Res.">
        <title>Complete genome structure of Gloeobacter violaceus PCC 7421, a cyanobacterium that lacks thylakoids.</title>
        <authorList>
            <person name="Nakamura Y."/>
            <person name="Kaneko T."/>
            <person name="Sato S."/>
            <person name="Mimuro M."/>
            <person name="Miyashita H."/>
            <person name="Tsuchiya T."/>
            <person name="Sasamoto S."/>
            <person name="Watanabe A."/>
            <person name="Kawashima K."/>
            <person name="Kishida Y."/>
            <person name="Kiyokawa C."/>
            <person name="Kohara M."/>
            <person name="Matsumoto M."/>
            <person name="Matsuno A."/>
            <person name="Nakazaki N."/>
            <person name="Shimpo S."/>
            <person name="Takeuchi C."/>
            <person name="Yamada M."/>
            <person name="Tabata S."/>
        </authorList>
    </citation>
    <scope>NUCLEOTIDE SEQUENCE [LARGE SCALE GENOMIC DNA]</scope>
    <source>
        <strain evidence="2">ATCC 29082 / PCC 7421</strain>
    </source>
</reference>
<gene>
    <name evidence="1" type="ordered locus">glr3294</name>
</gene>
<dbReference type="CDD" id="cd17036">
    <property type="entry name" value="T3SC_YbjN-like_1"/>
    <property type="match status" value="1"/>
</dbReference>
<dbReference type="PhylomeDB" id="Q7NG79"/>
<sequence>MPPRRHADSASILVEYPGWAKTADDTCPTGQGEAHRMTTHEEALSNAELHLATHREEVEAVIASLAMEGSVRFAQLKESDKGLMWIFKYGTVRVFVVMSGESNDDTLTVWAPVMKLPENSAKTGELYAHLLRSNWLETWEARFCLRENEVALHTMRTLDSLDPAEISRAITIVATLADEYDEPLIEQFGGTAPFPA</sequence>
<dbReference type="SUPFAM" id="SSF69635">
    <property type="entry name" value="Type III secretory system chaperone-like"/>
    <property type="match status" value="1"/>
</dbReference>
<dbReference type="AlphaFoldDB" id="Q7NG79"/>
<keyword evidence="2" id="KW-1185">Reference proteome</keyword>
<dbReference type="Gene3D" id="3.30.1460.10">
    <property type="match status" value="1"/>
</dbReference>
<proteinExistence type="predicted"/>
<dbReference type="HOGENOM" id="CLU_119942_0_0_3"/>
<dbReference type="InterPro" id="IPR019660">
    <property type="entry name" value="Put_sensory_transdc_reg_YbjN"/>
</dbReference>
<organism evidence="1 2">
    <name type="scientific">Gloeobacter violaceus (strain ATCC 29082 / PCC 7421)</name>
    <dbReference type="NCBI Taxonomy" id="251221"/>
    <lineage>
        <taxon>Bacteria</taxon>
        <taxon>Bacillati</taxon>
        <taxon>Cyanobacteriota</taxon>
        <taxon>Cyanophyceae</taxon>
        <taxon>Gloeobacterales</taxon>
        <taxon>Gloeobacteraceae</taxon>
        <taxon>Gloeobacter</taxon>
    </lineage>
</organism>
<dbReference type="KEGG" id="gvi:glr3294"/>
<reference evidence="1 2" key="2">
    <citation type="journal article" date="2003" name="DNA Res.">
        <title>Complete genome structure of Gloeobacter violaceus PCC 7421, a cyanobacterium that lacks thylakoids (supplement).</title>
        <authorList>
            <person name="Nakamura Y."/>
            <person name="Kaneko T."/>
            <person name="Sato S."/>
            <person name="Mimuro M."/>
            <person name="Miyashita H."/>
            <person name="Tsuchiya T."/>
            <person name="Sasamoto S."/>
            <person name="Watanabe A."/>
            <person name="Kawashima K."/>
            <person name="Kishida Y."/>
            <person name="Kiyokawa C."/>
            <person name="Kohara M."/>
            <person name="Matsumoto M."/>
            <person name="Matsuno A."/>
            <person name="Nakazaki N."/>
            <person name="Shimpo S."/>
            <person name="Takeuchi C."/>
            <person name="Yamada M."/>
            <person name="Tabata S."/>
        </authorList>
    </citation>
    <scope>NUCLEOTIDE SEQUENCE [LARGE SCALE GENOMIC DNA]</scope>
    <source>
        <strain evidence="2">ATCC 29082 / PCC 7421</strain>
    </source>
</reference>
<evidence type="ECO:0000313" key="2">
    <source>
        <dbReference type="Proteomes" id="UP000000557"/>
    </source>
</evidence>
<protein>
    <submittedName>
        <fullName evidence="1">Glr3294 protein</fullName>
    </submittedName>
</protein>
<dbReference type="PATRIC" id="fig|251221.4.peg.3326"/>